<keyword evidence="2" id="KW-0964">Secreted</keyword>
<evidence type="ECO:0000256" key="2">
    <source>
        <dbReference type="ARBA" id="ARBA00022525"/>
    </source>
</evidence>
<dbReference type="EMBL" id="GFWZ01000251">
    <property type="protein sequence ID" value="MBW20241.1"/>
    <property type="molecule type" value="Transcribed_RNA"/>
</dbReference>
<proteinExistence type="predicted"/>
<dbReference type="SUPFAM" id="SSF57095">
    <property type="entry name" value="Scorpion toxin-like"/>
    <property type="match status" value="1"/>
</dbReference>
<comment type="subcellular location">
    <subcellularLocation>
        <location evidence="1">Secreted</location>
    </subcellularLocation>
</comment>
<protein>
    <submittedName>
        <fullName evidence="4">NaTx</fullName>
    </submittedName>
</protein>
<feature type="signal peptide" evidence="3">
    <location>
        <begin position="1"/>
        <end position="20"/>
    </location>
</feature>
<dbReference type="GO" id="GO:0005576">
    <property type="term" value="C:extracellular region"/>
    <property type="evidence" value="ECO:0007669"/>
    <property type="project" value="UniProtKB-SubCell"/>
</dbReference>
<dbReference type="Pfam" id="PF00537">
    <property type="entry name" value="Toxin_3"/>
    <property type="match status" value="1"/>
</dbReference>
<evidence type="ECO:0000256" key="1">
    <source>
        <dbReference type="ARBA" id="ARBA00004613"/>
    </source>
</evidence>
<keyword evidence="3" id="KW-0732">Signal</keyword>
<dbReference type="CDD" id="cd23106">
    <property type="entry name" value="neurotoxins_LC_scorpion"/>
    <property type="match status" value="1"/>
</dbReference>
<dbReference type="Gene3D" id="3.30.30.10">
    <property type="entry name" value="Knottin, scorpion toxin-like"/>
    <property type="match status" value="1"/>
</dbReference>
<evidence type="ECO:0000313" key="4">
    <source>
        <dbReference type="EMBL" id="MBW20241.1"/>
    </source>
</evidence>
<evidence type="ECO:0000256" key="3">
    <source>
        <dbReference type="SAM" id="SignalP"/>
    </source>
</evidence>
<dbReference type="GO" id="GO:0019871">
    <property type="term" value="F:sodium channel inhibitor activity"/>
    <property type="evidence" value="ECO:0007669"/>
    <property type="project" value="InterPro"/>
</dbReference>
<dbReference type="InterPro" id="IPR036574">
    <property type="entry name" value="Scorpion_toxin-like_sf"/>
</dbReference>
<dbReference type="InterPro" id="IPR002061">
    <property type="entry name" value="Scorpion_toxinL/defensin"/>
</dbReference>
<sequence length="98" mass="11054">MRNLILMVFSIAVAIHEMECLQKYAFPIAENGCRISCVPLQDDDLCIDYCQKRGAEDAVCLAEGSSCLCFDAPDTMITWDEATSKCQYWNENSVKFLV</sequence>
<organism evidence="4">
    <name type="scientific">Centruroides hentzi</name>
    <dbReference type="NCBI Taxonomy" id="88313"/>
    <lineage>
        <taxon>Eukaryota</taxon>
        <taxon>Metazoa</taxon>
        <taxon>Ecdysozoa</taxon>
        <taxon>Arthropoda</taxon>
        <taxon>Chelicerata</taxon>
        <taxon>Arachnida</taxon>
        <taxon>Scorpiones</taxon>
        <taxon>Buthida</taxon>
        <taxon>Buthoidea</taxon>
        <taxon>Buthidae</taxon>
        <taxon>Centruroides</taxon>
    </lineage>
</organism>
<reference evidence="4" key="1">
    <citation type="journal article" date="2017" name="Toxicon">
        <title>Venom-gland transcriptomics and venom proteomics of the Hentz striped scorpion (Centruroides hentzi; Buthidae) reveal high toxin diversity in a harmless member of a lethal family.</title>
        <authorList>
            <person name="Ward M.J."/>
            <person name="Ellsworth S.A."/>
            <person name="Rokyta D.R."/>
        </authorList>
    </citation>
    <scope>NUCLEOTIDE SEQUENCE</scope>
    <source>
        <tissue evidence="4">Venom gland</tissue>
    </source>
</reference>
<accession>A0A2I9LPC4</accession>
<dbReference type="AlphaFoldDB" id="A0A2I9LPC4"/>
<name>A0A2I9LPC4_9SCOR</name>
<feature type="chain" id="PRO_5014372205" evidence="3">
    <location>
        <begin position="21"/>
        <end position="98"/>
    </location>
</feature>